<dbReference type="OrthoDB" id="2537480at2759"/>
<dbReference type="Proteomes" id="UP000567179">
    <property type="component" value="Unassembled WGS sequence"/>
</dbReference>
<accession>A0A8H5BWE0</accession>
<protein>
    <recommendedName>
        <fullName evidence="2">Transglycosylase SLT domain-containing protein</fullName>
    </recommendedName>
</protein>
<comment type="caution">
    <text evidence="3">The sequence shown here is derived from an EMBL/GenBank/DDBJ whole genome shotgun (WGS) entry which is preliminary data.</text>
</comment>
<dbReference type="Gene3D" id="1.10.530.10">
    <property type="match status" value="1"/>
</dbReference>
<reference evidence="3 4" key="1">
    <citation type="journal article" date="2020" name="ISME J.">
        <title>Uncovering the hidden diversity of litter-decomposition mechanisms in mushroom-forming fungi.</title>
        <authorList>
            <person name="Floudas D."/>
            <person name="Bentzer J."/>
            <person name="Ahren D."/>
            <person name="Johansson T."/>
            <person name="Persson P."/>
            <person name="Tunlid A."/>
        </authorList>
    </citation>
    <scope>NUCLEOTIDE SEQUENCE [LARGE SCALE GENOMIC DNA]</scope>
    <source>
        <strain evidence="3 4">CBS 101986</strain>
    </source>
</reference>
<evidence type="ECO:0000259" key="2">
    <source>
        <dbReference type="Pfam" id="PF01464"/>
    </source>
</evidence>
<sequence length="232" mass="24905">MKLLRSALSFVLCITAAAAANCGSARSSKTTSKLTGPNGHIDYLNCGLETGGWTPPKIHINNVATKSLSAALQSKSSPFKACGRFVSTFEKYGAKYNIPPIFLAAFAMQESSCNANTVGGGGEQGLMQITREKCKGSPGGNCKDPDFNIRTGAKYFADVLKANNGDVLLSIGQYNGWTKGLTKKKATAAANTACCRCQNNLDYLHQYLNGWCQNVDPYTKALGKYFNLNKCR</sequence>
<evidence type="ECO:0000256" key="1">
    <source>
        <dbReference type="SAM" id="SignalP"/>
    </source>
</evidence>
<dbReference type="AlphaFoldDB" id="A0A8H5BWE0"/>
<proteinExistence type="predicted"/>
<dbReference type="SUPFAM" id="SSF53955">
    <property type="entry name" value="Lysozyme-like"/>
    <property type="match status" value="1"/>
</dbReference>
<evidence type="ECO:0000313" key="3">
    <source>
        <dbReference type="EMBL" id="KAF5330800.1"/>
    </source>
</evidence>
<evidence type="ECO:0000313" key="4">
    <source>
        <dbReference type="Proteomes" id="UP000567179"/>
    </source>
</evidence>
<feature type="domain" description="Transglycosylase SLT" evidence="2">
    <location>
        <begin position="88"/>
        <end position="188"/>
    </location>
</feature>
<feature type="signal peptide" evidence="1">
    <location>
        <begin position="1"/>
        <end position="19"/>
    </location>
</feature>
<gene>
    <name evidence="3" type="ORF">D9619_005798</name>
</gene>
<name>A0A8H5BWE0_9AGAR</name>
<keyword evidence="1" id="KW-0732">Signal</keyword>
<organism evidence="3 4">
    <name type="scientific">Psilocybe cf. subviscida</name>
    <dbReference type="NCBI Taxonomy" id="2480587"/>
    <lineage>
        <taxon>Eukaryota</taxon>
        <taxon>Fungi</taxon>
        <taxon>Dikarya</taxon>
        <taxon>Basidiomycota</taxon>
        <taxon>Agaricomycotina</taxon>
        <taxon>Agaricomycetes</taxon>
        <taxon>Agaricomycetidae</taxon>
        <taxon>Agaricales</taxon>
        <taxon>Agaricineae</taxon>
        <taxon>Strophariaceae</taxon>
        <taxon>Psilocybe</taxon>
    </lineage>
</organism>
<dbReference type="Pfam" id="PF01464">
    <property type="entry name" value="SLT"/>
    <property type="match status" value="1"/>
</dbReference>
<feature type="chain" id="PRO_5034030598" description="Transglycosylase SLT domain-containing protein" evidence="1">
    <location>
        <begin position="20"/>
        <end position="232"/>
    </location>
</feature>
<dbReference type="EMBL" id="JAACJJ010000001">
    <property type="protein sequence ID" value="KAF5330800.1"/>
    <property type="molecule type" value="Genomic_DNA"/>
</dbReference>
<dbReference type="InterPro" id="IPR023346">
    <property type="entry name" value="Lysozyme-like_dom_sf"/>
</dbReference>
<dbReference type="InterPro" id="IPR008258">
    <property type="entry name" value="Transglycosylase_SLT_dom_1"/>
</dbReference>
<keyword evidence="4" id="KW-1185">Reference proteome</keyword>